<dbReference type="HAMAP" id="MF_00652">
    <property type="entry name" value="UPF0246"/>
    <property type="match status" value="1"/>
</dbReference>
<accession>A0A426DIU9</accession>
<dbReference type="AlphaFoldDB" id="A0A426DIU9"/>
<name>A0A426DIU9_9FIRM</name>
<dbReference type="RefSeq" id="WP_125128019.1">
    <property type="nucleotide sequence ID" value="NZ_RHJS01000002.1"/>
</dbReference>
<dbReference type="Proteomes" id="UP000274920">
    <property type="component" value="Unassembled WGS sequence"/>
</dbReference>
<sequence length="301" mass="33942">MLKIIISPAKKMRIFEDYSCRLSAPVFQEKAGQLHTALRNLSFEELKKLWKCSEKLAVQNYERLHAWVPGRHLTPALLAYEGIQYQYMAPHIFSESQWTYAEEHLRILSGFYGILRPTDGVIPYRLEMQAKLTPVREALGSVNSLYEYWGDSIYRHLAAETPADIDALQSAGPAAKTPADTDSLLSAGPAAKTPADADALQIVNLASDEYSKSVLPFIAPSVTWVSCIFGELADGRVKVKGTLAKMARGEMVRWMAENQIQDVRGLRDFRQLNYRFHEELSSDRAYVFLKSPEGGHRGVFR</sequence>
<dbReference type="PANTHER" id="PTHR30283">
    <property type="entry name" value="PEROXIDE STRESS RESPONSE PROTEIN YAAA"/>
    <property type="match status" value="1"/>
</dbReference>
<protein>
    <recommendedName>
        <fullName evidence="1">UPF0246 protein EBB54_15255</fullName>
    </recommendedName>
</protein>
<evidence type="ECO:0000313" key="2">
    <source>
        <dbReference type="EMBL" id="RRK32561.1"/>
    </source>
</evidence>
<comment type="similarity">
    <text evidence="1">Belongs to the UPF0246 family.</text>
</comment>
<proteinExistence type="inferred from homology"/>
<dbReference type="Pfam" id="PF03883">
    <property type="entry name" value="H2O2_YaaD"/>
    <property type="match status" value="2"/>
</dbReference>
<dbReference type="GO" id="GO:0005829">
    <property type="term" value="C:cytosol"/>
    <property type="evidence" value="ECO:0007669"/>
    <property type="project" value="TreeGrafter"/>
</dbReference>
<reference evidence="2" key="1">
    <citation type="submission" date="2018-10" db="EMBL/GenBank/DDBJ databases">
        <title>Schaedlerella arabinophila gen. nov. sp. nov., isolated from the mouse intestinal tract and comparative analysis with the genome of the closely related altered Schaedler flora strain ASF502.</title>
        <authorList>
            <person name="Miyake S."/>
            <person name="Soh M."/>
            <person name="Seedorf H."/>
        </authorList>
    </citation>
    <scope>NUCLEOTIDE SEQUENCE [LARGE SCALE GENOMIC DNA]</scope>
    <source>
        <strain evidence="2">DSM 106076</strain>
    </source>
</reference>
<dbReference type="PANTHER" id="PTHR30283:SF4">
    <property type="entry name" value="PEROXIDE STRESS RESISTANCE PROTEIN YAAA"/>
    <property type="match status" value="1"/>
</dbReference>
<dbReference type="EMBL" id="RHJS01000002">
    <property type="protein sequence ID" value="RRK32561.1"/>
    <property type="molecule type" value="Genomic_DNA"/>
</dbReference>
<comment type="caution">
    <text evidence="2">The sequence shown here is derived from an EMBL/GenBank/DDBJ whole genome shotgun (WGS) entry which is preliminary data.</text>
</comment>
<evidence type="ECO:0000256" key="1">
    <source>
        <dbReference type="HAMAP-Rule" id="MF_00652"/>
    </source>
</evidence>
<evidence type="ECO:0000313" key="3">
    <source>
        <dbReference type="Proteomes" id="UP000274920"/>
    </source>
</evidence>
<organism evidence="2 3">
    <name type="scientific">Schaedlerella arabinosiphila</name>
    <dbReference type="NCBI Taxonomy" id="2044587"/>
    <lineage>
        <taxon>Bacteria</taxon>
        <taxon>Bacillati</taxon>
        <taxon>Bacillota</taxon>
        <taxon>Clostridia</taxon>
        <taxon>Lachnospirales</taxon>
        <taxon>Lachnospiraceae</taxon>
        <taxon>Schaedlerella</taxon>
    </lineage>
</organism>
<dbReference type="InterPro" id="IPR005583">
    <property type="entry name" value="YaaA"/>
</dbReference>
<dbReference type="GO" id="GO:0033194">
    <property type="term" value="P:response to hydroperoxide"/>
    <property type="evidence" value="ECO:0007669"/>
    <property type="project" value="TreeGrafter"/>
</dbReference>
<keyword evidence="3" id="KW-1185">Reference proteome</keyword>
<gene>
    <name evidence="2" type="ORF">EBB54_15255</name>
</gene>